<evidence type="ECO:0000256" key="1">
    <source>
        <dbReference type="SAM" id="SignalP"/>
    </source>
</evidence>
<proteinExistence type="predicted"/>
<dbReference type="AlphaFoldDB" id="A0A6G0YBN4"/>
<comment type="caution">
    <text evidence="2">The sequence shown here is derived from an EMBL/GenBank/DDBJ whole genome shotgun (WGS) entry which is preliminary data.</text>
</comment>
<name>A0A6G0YBN4_APHCR</name>
<keyword evidence="3" id="KW-1185">Reference proteome</keyword>
<evidence type="ECO:0000313" key="3">
    <source>
        <dbReference type="Proteomes" id="UP000478052"/>
    </source>
</evidence>
<reference evidence="2 3" key="1">
    <citation type="submission" date="2019-08" db="EMBL/GenBank/DDBJ databases">
        <title>Whole genome of Aphis craccivora.</title>
        <authorList>
            <person name="Voronova N.V."/>
            <person name="Shulinski R.S."/>
            <person name="Bandarenka Y.V."/>
            <person name="Zhorov D.G."/>
            <person name="Warner D."/>
        </authorList>
    </citation>
    <scope>NUCLEOTIDE SEQUENCE [LARGE SCALE GENOMIC DNA]</scope>
    <source>
        <strain evidence="2">180601</strain>
        <tissue evidence="2">Whole Body</tissue>
    </source>
</reference>
<accession>A0A6G0YBN4</accession>
<feature type="chain" id="PRO_5026145512" evidence="1">
    <location>
        <begin position="20"/>
        <end position="236"/>
    </location>
</feature>
<keyword evidence="1" id="KW-0732">Signal</keyword>
<evidence type="ECO:0000313" key="2">
    <source>
        <dbReference type="EMBL" id="KAF0752640.1"/>
    </source>
</evidence>
<dbReference type="OrthoDB" id="10565462at2759"/>
<sequence>MNIILVFLLFIIRLNELLCKPLKSNEQLKTSNTLEDVENKYLWTIRQLERCYVWSKTLPYEDRLDYLITLRRKISDVIQQRKEMYDNYQQHVEKKMFNHRTRKPQIIFCNKCFFFEKPIFIGFIFNILINWFFKQEAFVAENNLWFPCSVCGDTEIQLKLSNKCSIYTAEAMAILEAIKYFIQSVDDKRCYKLHKCISANMKVEGAKHPQAPPKFRLCPKLSFMLSVAHWFVEKSI</sequence>
<dbReference type="Proteomes" id="UP000478052">
    <property type="component" value="Unassembled WGS sequence"/>
</dbReference>
<organism evidence="2 3">
    <name type="scientific">Aphis craccivora</name>
    <name type="common">Cowpea aphid</name>
    <dbReference type="NCBI Taxonomy" id="307492"/>
    <lineage>
        <taxon>Eukaryota</taxon>
        <taxon>Metazoa</taxon>
        <taxon>Ecdysozoa</taxon>
        <taxon>Arthropoda</taxon>
        <taxon>Hexapoda</taxon>
        <taxon>Insecta</taxon>
        <taxon>Pterygota</taxon>
        <taxon>Neoptera</taxon>
        <taxon>Paraneoptera</taxon>
        <taxon>Hemiptera</taxon>
        <taxon>Sternorrhyncha</taxon>
        <taxon>Aphidomorpha</taxon>
        <taxon>Aphidoidea</taxon>
        <taxon>Aphididae</taxon>
        <taxon>Aphidini</taxon>
        <taxon>Aphis</taxon>
        <taxon>Aphis</taxon>
    </lineage>
</organism>
<gene>
    <name evidence="2" type="ORF">FWK35_00031575</name>
</gene>
<feature type="signal peptide" evidence="1">
    <location>
        <begin position="1"/>
        <end position="19"/>
    </location>
</feature>
<feature type="non-terminal residue" evidence="2">
    <location>
        <position position="236"/>
    </location>
</feature>
<dbReference type="EMBL" id="VUJU01004985">
    <property type="protein sequence ID" value="KAF0752640.1"/>
    <property type="molecule type" value="Genomic_DNA"/>
</dbReference>
<protein>
    <submittedName>
        <fullName evidence="2">Ribonuclease H1-like</fullName>
    </submittedName>
</protein>